<dbReference type="EMBL" id="QELD01000002">
    <property type="protein sequence ID" value="MDN4186937.1"/>
    <property type="molecule type" value="Genomic_DNA"/>
</dbReference>
<gene>
    <name evidence="1" type="ORF">DC496_00700</name>
</gene>
<reference evidence="1" key="1">
    <citation type="submission" date="2018-05" db="EMBL/GenBank/DDBJ databases">
        <authorList>
            <person name="Kondepudi K.K."/>
            <person name="Singh S."/>
            <person name="Chaudhry V."/>
            <person name="Mantri S."/>
            <person name="Bhadada S."/>
            <person name="Bishnoi M."/>
            <person name="Kaur J."/>
            <person name="Sharma S."/>
            <person name="Bhatia R."/>
        </authorList>
    </citation>
    <scope>NUCLEOTIDE SEQUENCE</scope>
    <source>
        <strain evidence="1">Bif11</strain>
    </source>
</reference>
<evidence type="ECO:0000313" key="1">
    <source>
        <dbReference type="EMBL" id="MDN4186937.1"/>
    </source>
</evidence>
<comment type="caution">
    <text evidence="1">The sequence shown here is derived from an EMBL/GenBank/DDBJ whole genome shotgun (WGS) entry which is preliminary data.</text>
</comment>
<proteinExistence type="predicted"/>
<organism evidence="1 2">
    <name type="scientific">Bifidobacterium breve</name>
    <dbReference type="NCBI Taxonomy" id="1685"/>
    <lineage>
        <taxon>Bacteria</taxon>
        <taxon>Bacillati</taxon>
        <taxon>Actinomycetota</taxon>
        <taxon>Actinomycetes</taxon>
        <taxon>Bifidobacteriales</taxon>
        <taxon>Bifidobacteriaceae</taxon>
        <taxon>Bifidobacterium</taxon>
    </lineage>
</organism>
<name>A0AAW7LBX2_BIFBR</name>
<evidence type="ECO:0000313" key="2">
    <source>
        <dbReference type="Proteomes" id="UP001169990"/>
    </source>
</evidence>
<protein>
    <recommendedName>
        <fullName evidence="3">Secreted protein</fullName>
    </recommendedName>
</protein>
<evidence type="ECO:0008006" key="3">
    <source>
        <dbReference type="Google" id="ProtNLM"/>
    </source>
</evidence>
<accession>A0AAW7LBX2</accession>
<reference evidence="1" key="2">
    <citation type="journal article" date="2022" name="3 Biotech.">
        <title>Isomaltooligosaccharides utilization and genomic characterization of human infant anti-inflammatory Bifidobacterium longum and Bifidobacterium breve strains.</title>
        <authorList>
            <person name="Sharma S."/>
            <person name="Singh S."/>
            <person name="Chaudhary V."/>
            <person name="Mantri S."/>
            <person name="Chander A."/>
            <person name="Maurya R."/>
            <person name="Rajarammohan S."/>
            <person name="Singh R.P."/>
            <person name="Rishi P."/>
            <person name="Bishnoi M."/>
            <person name="Bhadada S.K."/>
            <person name="Kondepudi K.K."/>
        </authorList>
    </citation>
    <scope>NUCLEOTIDE SEQUENCE</scope>
    <source>
        <strain evidence="1">Bif11</strain>
    </source>
</reference>
<sequence length="78" mass="8945">MWIASISAASTTSERPSIVVLIIRLVHMCPILPNRTSKFRKKCSVCLILENRSCVMREMFGCPILQKRTHWGRTGWVV</sequence>
<dbReference type="Proteomes" id="UP001169990">
    <property type="component" value="Unassembled WGS sequence"/>
</dbReference>
<dbReference type="AlphaFoldDB" id="A0AAW7LBX2"/>